<organism evidence="8 9">
    <name type="scientific">Durusdinium trenchii</name>
    <dbReference type="NCBI Taxonomy" id="1381693"/>
    <lineage>
        <taxon>Eukaryota</taxon>
        <taxon>Sar</taxon>
        <taxon>Alveolata</taxon>
        <taxon>Dinophyceae</taxon>
        <taxon>Suessiales</taxon>
        <taxon>Symbiodiniaceae</taxon>
        <taxon>Durusdinium</taxon>
    </lineage>
</organism>
<evidence type="ECO:0000256" key="1">
    <source>
        <dbReference type="ARBA" id="ARBA00001947"/>
    </source>
</evidence>
<feature type="transmembrane region" description="Helical" evidence="5">
    <location>
        <begin position="476"/>
        <end position="497"/>
    </location>
</feature>
<comment type="caution">
    <text evidence="8">The sequence shown here is derived from an EMBL/GenBank/DDBJ whole genome shotgun (WGS) entry which is preliminary data.</text>
</comment>
<feature type="transmembrane region" description="Helical" evidence="5">
    <location>
        <begin position="565"/>
        <end position="583"/>
    </location>
</feature>
<name>A0ABP0RVW9_9DINO</name>
<keyword evidence="5" id="KW-0472">Membrane</keyword>
<feature type="transmembrane region" description="Helical" evidence="5">
    <location>
        <begin position="536"/>
        <end position="556"/>
    </location>
</feature>
<dbReference type="InterPro" id="IPR045175">
    <property type="entry name" value="M28_fam"/>
</dbReference>
<feature type="transmembrane region" description="Helical" evidence="5">
    <location>
        <begin position="651"/>
        <end position="668"/>
    </location>
</feature>
<dbReference type="InterPro" id="IPR053973">
    <property type="entry name" value="ERMP1-like_C"/>
</dbReference>
<comment type="cofactor">
    <cofactor evidence="1">
        <name>Zn(2+)</name>
        <dbReference type="ChEBI" id="CHEBI:29105"/>
    </cofactor>
</comment>
<dbReference type="SUPFAM" id="SSF53187">
    <property type="entry name" value="Zn-dependent exopeptidases"/>
    <property type="match status" value="1"/>
</dbReference>
<keyword evidence="5" id="KW-1133">Transmembrane helix</keyword>
<feature type="domain" description="Endoplasmic reticulum metallopeptidase 1-like C-terminal" evidence="7">
    <location>
        <begin position="705"/>
        <end position="845"/>
    </location>
</feature>
<dbReference type="Proteomes" id="UP001642464">
    <property type="component" value="Unassembled WGS sequence"/>
</dbReference>
<dbReference type="Pfam" id="PF04389">
    <property type="entry name" value="Peptidase_M28"/>
    <property type="match status" value="1"/>
</dbReference>
<dbReference type="EMBL" id="CAXAMM010042173">
    <property type="protein sequence ID" value="CAK9103417.1"/>
    <property type="molecule type" value="Genomic_DNA"/>
</dbReference>
<keyword evidence="5" id="KW-0812">Transmembrane</keyword>
<dbReference type="PANTHER" id="PTHR12147">
    <property type="entry name" value="METALLOPEPTIDASE M28 FAMILY MEMBER"/>
    <property type="match status" value="1"/>
</dbReference>
<feature type="domain" description="Peptidase M28" evidence="6">
    <location>
        <begin position="279"/>
        <end position="433"/>
    </location>
</feature>
<keyword evidence="9" id="KW-1185">Reference proteome</keyword>
<evidence type="ECO:0000256" key="2">
    <source>
        <dbReference type="ARBA" id="ARBA00004477"/>
    </source>
</evidence>
<proteinExistence type="inferred from homology"/>
<feature type="transmembrane region" description="Helical" evidence="5">
    <location>
        <begin position="680"/>
        <end position="703"/>
    </location>
</feature>
<evidence type="ECO:0000313" key="9">
    <source>
        <dbReference type="Proteomes" id="UP001642464"/>
    </source>
</evidence>
<reference evidence="8 9" key="1">
    <citation type="submission" date="2024-02" db="EMBL/GenBank/DDBJ databases">
        <authorList>
            <person name="Chen Y."/>
            <person name="Shah S."/>
            <person name="Dougan E. K."/>
            <person name="Thang M."/>
            <person name="Chan C."/>
        </authorList>
    </citation>
    <scope>NUCLEOTIDE SEQUENCE [LARGE SCALE GENOMIC DNA]</scope>
</reference>
<feature type="transmembrane region" description="Helical" evidence="5">
    <location>
        <begin position="589"/>
        <end position="606"/>
    </location>
</feature>
<comment type="subcellular location">
    <subcellularLocation>
        <location evidence="2">Endoplasmic reticulum membrane</location>
        <topology evidence="2">Multi-pass membrane protein</topology>
    </subcellularLocation>
</comment>
<evidence type="ECO:0000259" key="7">
    <source>
        <dbReference type="Pfam" id="PF22248"/>
    </source>
</evidence>
<feature type="transmembrane region" description="Helical" evidence="5">
    <location>
        <begin position="504"/>
        <end position="530"/>
    </location>
</feature>
<dbReference type="Pfam" id="PF22248">
    <property type="entry name" value="ERMP1_C"/>
    <property type="match status" value="1"/>
</dbReference>
<evidence type="ECO:0000256" key="5">
    <source>
        <dbReference type="SAM" id="Phobius"/>
    </source>
</evidence>
<keyword evidence="4" id="KW-0256">Endoplasmic reticulum</keyword>
<dbReference type="InterPro" id="IPR007484">
    <property type="entry name" value="Peptidase_M28"/>
</dbReference>
<accession>A0ABP0RVW9</accession>
<dbReference type="Gene3D" id="3.40.630.10">
    <property type="entry name" value="Zn peptidases"/>
    <property type="match status" value="1"/>
</dbReference>
<sequence length="847" mass="92696">MDYRGFDSATAYKICALAATPADREACTTFEALASQDQLSKVLVGRLAELIESAGSGCHVVLSSSWRKRQHTKRRHKLEEDLGASLGRSFSFDAFTQLAPELHAGDRVQVIRSYLQEFGQESRVAAELKIIVVDDFFLSPLSKVDPFVCGSHRLCCLDEAEDYLLEPLDALGIDASCKILHCYDEVVTNSGLVLQVGTGLSSDLLKEAKQFLLPPSESSESSPQKFERLGSGHFDGEEDEEWMEKSFFQLWALSEVILPLLEGQQAVFECPGSFTNAEMAIMTELLRLILRSPFPIDVIFNFNGGEEVLMPAAHGFVTSHPWASSICAQINLEAAGSGGRELLFQAGPSNRWIAEAYKSHVSRPYGSSITQALFHTGLIPGETDFRIYRDFGDIPGADFAVLTNGWVYHTWRDDLGHLDFRSVQRYGETVFEFATGLAKKLKEGRPHGAEVADAAVFFDVGGLFFVEYAAAKAQQLHVAVGSVAVSGLLWFGGWRVLLAAAKLLLCALASTTLALLSGILVASTPAAMVAAGHPELGALLFVPPTVIGFLGCFQFLRVEEVERGSIALASILSLVLSSSPVTVMASYPFFLWSALPALAMALKAVIPLASAPLAVGSYVLPWMLSIQMLVLGVDFLGPLTFRSGTTIPGDLVIAALYGLLGGLMLALSAEFTTHLRHRDVMLASSGIFLFSLLLAFMLFPYSYDRPKRVFQQHVARSEASWNLQTGEVRWQEMEHGLWTIAMDWNNVGTLKTFAPYGLPAESRPHNDSAGIYGQVPMPFPMKAFLMGGSWSPRRAPDLPSRLSLDLRAGEVQRSHYRSLHVSVRGGPQMMMVLAPASRVQQWSFGRY</sequence>
<evidence type="ECO:0000256" key="4">
    <source>
        <dbReference type="ARBA" id="ARBA00022824"/>
    </source>
</evidence>
<protein>
    <submittedName>
        <fullName evidence="8">Endoplasmic reticulum metallopeptidase 1 (Felix-ina)</fullName>
    </submittedName>
</protein>
<dbReference type="PANTHER" id="PTHR12147:SF22">
    <property type="entry name" value="ENDOPLASMIC RETICULUM METALLOPEPTIDASE 1"/>
    <property type="match status" value="1"/>
</dbReference>
<feature type="transmembrane region" description="Helical" evidence="5">
    <location>
        <begin position="618"/>
        <end position="639"/>
    </location>
</feature>
<evidence type="ECO:0000259" key="6">
    <source>
        <dbReference type="Pfam" id="PF04389"/>
    </source>
</evidence>
<evidence type="ECO:0000313" key="8">
    <source>
        <dbReference type="EMBL" id="CAK9103417.1"/>
    </source>
</evidence>
<gene>
    <name evidence="8" type="ORF">SCF082_LOCUS48308</name>
</gene>
<evidence type="ECO:0000256" key="3">
    <source>
        <dbReference type="ARBA" id="ARBA00010918"/>
    </source>
</evidence>
<comment type="similarity">
    <text evidence="3">Belongs to the peptidase M28 family.</text>
</comment>